<evidence type="ECO:0000256" key="1">
    <source>
        <dbReference type="SAM" id="MobiDB-lite"/>
    </source>
</evidence>
<reference evidence="2" key="1">
    <citation type="submission" date="2004-09" db="EMBL/GenBank/DDBJ databases">
        <title>Oryza sativa PAC P0686B10 genomic sequence.</title>
        <authorList>
            <person name="Chow T.-Y."/>
            <person name="Hsing Y.-I.C."/>
            <person name="Chen C.-S."/>
            <person name="Chen H.-H."/>
            <person name="Liu S.-M."/>
            <person name="Chao Y.-T."/>
            <person name="Chang S.-J."/>
            <person name="Chen H.-C."/>
            <person name="Chen S.-K."/>
            <person name="Chen T.-R."/>
            <person name="Chen Y.-L."/>
            <person name="Cheng C.-H."/>
            <person name="Chung C.-I."/>
            <person name="Han S.-Y."/>
            <person name="Hsiao S.-H."/>
            <person name="Hsiung J.-N."/>
            <person name="Hsu C.-H."/>
            <person name="Huang J.-J."/>
            <person name="Kau P.-I."/>
            <person name="Lee M.-C."/>
            <person name="Leu H.-L."/>
            <person name="Li Y.-F."/>
            <person name="Lin S.-J."/>
            <person name="Lin Y.-C."/>
            <person name="Wu S.-W."/>
            <person name="Yu C.-Y."/>
            <person name="Yu S.-W."/>
            <person name="Wu H.-P."/>
            <person name="Shaw J.-F."/>
        </authorList>
    </citation>
    <scope>NUCLEOTIDE SEQUENCE</scope>
</reference>
<dbReference type="AlphaFoldDB" id="Q688H8"/>
<accession>Q688H8</accession>
<reference evidence="4 5" key="3">
    <citation type="journal article" date="2005" name="Nature">
        <title>The map-based sequence of the rice genome.</title>
        <authorList>
            <consortium name="International rice genome sequencing project (IRGSP)"/>
            <person name="Matsumoto T."/>
            <person name="Wu J."/>
            <person name="Kanamori H."/>
            <person name="Katayose Y."/>
            <person name="Fujisawa M."/>
            <person name="Namiki N."/>
            <person name="Mizuno H."/>
            <person name="Yamamoto K."/>
            <person name="Antonio B.A."/>
            <person name="Baba T."/>
            <person name="Sakata K."/>
            <person name="Nagamura Y."/>
            <person name="Aoki H."/>
            <person name="Arikawa K."/>
            <person name="Arita K."/>
            <person name="Bito T."/>
            <person name="Chiden Y."/>
            <person name="Fujitsuka N."/>
            <person name="Fukunaka R."/>
            <person name="Hamada M."/>
            <person name="Harada C."/>
            <person name="Hayashi A."/>
            <person name="Hijishita S."/>
            <person name="Honda M."/>
            <person name="Hosokawa S."/>
            <person name="Ichikawa Y."/>
            <person name="Idonuma A."/>
            <person name="Iijima M."/>
            <person name="Ikeda M."/>
            <person name="Ikeno M."/>
            <person name="Ito K."/>
            <person name="Ito S."/>
            <person name="Ito T."/>
            <person name="Ito Y."/>
            <person name="Ito Y."/>
            <person name="Iwabuchi A."/>
            <person name="Kamiya K."/>
            <person name="Karasawa W."/>
            <person name="Kurita K."/>
            <person name="Katagiri S."/>
            <person name="Kikuta A."/>
            <person name="Kobayashi H."/>
            <person name="Kobayashi N."/>
            <person name="Machita K."/>
            <person name="Maehara T."/>
            <person name="Masukawa M."/>
            <person name="Mizubayashi T."/>
            <person name="Mukai Y."/>
            <person name="Nagasaki H."/>
            <person name="Nagata Y."/>
            <person name="Naito S."/>
            <person name="Nakashima M."/>
            <person name="Nakama Y."/>
            <person name="Nakamichi Y."/>
            <person name="Nakamura M."/>
            <person name="Meguro A."/>
            <person name="Negishi M."/>
            <person name="Ohta I."/>
            <person name="Ohta T."/>
            <person name="Okamoto M."/>
            <person name="Ono N."/>
            <person name="Saji S."/>
            <person name="Sakaguchi M."/>
            <person name="Sakai K."/>
            <person name="Shibata M."/>
            <person name="Shimokawa T."/>
            <person name="Song J."/>
            <person name="Takazaki Y."/>
            <person name="Terasawa K."/>
            <person name="Tsugane M."/>
            <person name="Tsuji K."/>
            <person name="Ueda S."/>
            <person name="Waki K."/>
            <person name="Yamagata H."/>
            <person name="Yamamoto M."/>
            <person name="Yamamoto S."/>
            <person name="Yamane H."/>
            <person name="Yoshiki S."/>
            <person name="Yoshihara R."/>
            <person name="Yukawa K."/>
            <person name="Zhong H."/>
            <person name="Yano M."/>
            <person name="Yuan Q."/>
            <person name="Ouyang S."/>
            <person name="Liu J."/>
            <person name="Jones K.M."/>
            <person name="Gansberger K."/>
            <person name="Moffat K."/>
            <person name="Hill J."/>
            <person name="Bera J."/>
            <person name="Fadrosh D."/>
            <person name="Jin S."/>
            <person name="Johri S."/>
            <person name="Kim M."/>
            <person name="Overton L."/>
            <person name="Reardon M."/>
            <person name="Tsitrin T."/>
            <person name="Vuong H."/>
            <person name="Weaver B."/>
            <person name="Ciecko A."/>
            <person name="Tallon L."/>
            <person name="Jackson J."/>
            <person name="Pai G."/>
            <person name="Aken S.V."/>
            <person name="Utterback T."/>
            <person name="Reidmuller S."/>
            <person name="Feldblyum T."/>
            <person name="Hsiao J."/>
            <person name="Zismann V."/>
            <person name="Iobst S."/>
            <person name="de Vazeille A.R."/>
            <person name="Buell C.R."/>
            <person name="Ying K."/>
            <person name="Li Y."/>
            <person name="Lu T."/>
            <person name="Huang Y."/>
            <person name="Zhao Q."/>
            <person name="Feng Q."/>
            <person name="Zhang L."/>
            <person name="Zhu J."/>
            <person name="Weng Q."/>
            <person name="Mu J."/>
            <person name="Lu Y."/>
            <person name="Fan D."/>
            <person name="Liu Y."/>
            <person name="Guan J."/>
            <person name="Zhang Y."/>
            <person name="Yu S."/>
            <person name="Liu X."/>
            <person name="Zhang Y."/>
            <person name="Hong G."/>
            <person name="Han B."/>
            <person name="Choisne N."/>
            <person name="Demange N."/>
            <person name="Orjeda G."/>
            <person name="Samain S."/>
            <person name="Cattolico L."/>
            <person name="Pelletier E."/>
            <person name="Couloux A."/>
            <person name="Segurens B."/>
            <person name="Wincker P."/>
            <person name="D'Hont A."/>
            <person name="Scarpelli C."/>
            <person name="Weissenbach J."/>
            <person name="Salanoubat M."/>
            <person name="Quetier F."/>
            <person name="Yu Y."/>
            <person name="Kim H.R."/>
            <person name="Rambo T."/>
            <person name="Currie J."/>
            <person name="Collura K."/>
            <person name="Luo M."/>
            <person name="Yang T."/>
            <person name="Ammiraju J.S.S."/>
            <person name="Engler F."/>
            <person name="Soderlund C."/>
            <person name="Wing R.A."/>
            <person name="Palmer L.E."/>
            <person name="de la Bastide M."/>
            <person name="Spiegel L."/>
            <person name="Nascimento L."/>
            <person name="Zutavern T."/>
            <person name="O'Shaughnessy A."/>
            <person name="Dike S."/>
            <person name="Dedhia N."/>
            <person name="Preston R."/>
            <person name="Balija V."/>
            <person name="McCombie W.R."/>
            <person name="Chow T."/>
            <person name="Chen H."/>
            <person name="Chung M."/>
            <person name="Chen C."/>
            <person name="Shaw J."/>
            <person name="Wu H."/>
            <person name="Hsiao K."/>
            <person name="Chao Y."/>
            <person name="Chu M."/>
            <person name="Cheng C."/>
            <person name="Hour A."/>
            <person name="Lee P."/>
            <person name="Lin S."/>
            <person name="Lin Y."/>
            <person name="Liou J."/>
            <person name="Liu S."/>
            <person name="Hsing Y."/>
            <person name="Raghuvanshi S."/>
            <person name="Mohanty A."/>
            <person name="Bharti A.K."/>
            <person name="Gaur A."/>
            <person name="Gupta V."/>
            <person name="Kumar D."/>
            <person name="Ravi V."/>
            <person name="Vij S."/>
            <person name="Kapur A."/>
            <person name="Khurana P."/>
            <person name="Khurana P."/>
            <person name="Khurana J.P."/>
            <person name="Tyagi A.K."/>
            <person name="Gaikwad K."/>
            <person name="Singh A."/>
            <person name="Dalal V."/>
            <person name="Srivastava S."/>
            <person name="Dixit A."/>
            <person name="Pal A.K."/>
            <person name="Ghazi I.A."/>
            <person name="Yadav M."/>
            <person name="Pandit A."/>
            <person name="Bhargava A."/>
            <person name="Sureshbabu K."/>
            <person name="Batra K."/>
            <person name="Sharma T.R."/>
            <person name="Mohapatra T."/>
            <person name="Singh N.K."/>
            <person name="Messing J."/>
            <person name="Nelson A.B."/>
            <person name="Fuks G."/>
            <person name="Kavchok S."/>
            <person name="Keizer G."/>
            <person name="Linton E."/>
            <person name="Llaca V."/>
            <person name="Song R."/>
            <person name="Tanyolac B."/>
            <person name="Young S."/>
            <person name="Ho-Il K."/>
            <person name="Hahn J.H."/>
            <person name="Sangsakoo G."/>
            <person name="Vanavichit A."/>
            <person name="de Mattos Luiz.A.T."/>
            <person name="Zimmer P.D."/>
            <person name="Malone G."/>
            <person name="Dellagostin O."/>
            <person name="de Oliveira A.C."/>
            <person name="Bevan M."/>
            <person name="Bancroft I."/>
            <person name="Minx P."/>
            <person name="Cordum H."/>
            <person name="Wilson R."/>
            <person name="Cheng Z."/>
            <person name="Jin W."/>
            <person name="Jiang J."/>
            <person name="Leong S.A."/>
            <person name="Iwama H."/>
            <person name="Gojobori T."/>
            <person name="Itoh T."/>
            <person name="Niimura Y."/>
            <person name="Fujii Y."/>
            <person name="Habara T."/>
            <person name="Sakai H."/>
            <person name="Sato Y."/>
            <person name="Wilson G."/>
            <person name="Kumar K."/>
            <person name="McCouch S."/>
            <person name="Juretic N."/>
            <person name="Hoen D."/>
            <person name="Wright S."/>
            <person name="Bruskiewich R."/>
            <person name="Bureau T."/>
            <person name="Miyao A."/>
            <person name="Hirochika H."/>
            <person name="Nishikawa T."/>
            <person name="Kadowaki K."/>
            <person name="Sugiura M."/>
            <person name="Burr B."/>
            <person name="Sasaki T."/>
        </authorList>
    </citation>
    <scope>NUCLEOTIDE SEQUENCE [LARGE SCALE GENOMIC DNA]</scope>
    <source>
        <strain evidence="5">cv. Nipponbare</strain>
    </source>
</reference>
<proteinExistence type="predicted"/>
<organism evidence="2 5">
    <name type="scientific">Oryza sativa subsp. japonica</name>
    <name type="common">Rice</name>
    <dbReference type="NCBI Taxonomy" id="39947"/>
    <lineage>
        <taxon>Eukaryota</taxon>
        <taxon>Viridiplantae</taxon>
        <taxon>Streptophyta</taxon>
        <taxon>Embryophyta</taxon>
        <taxon>Tracheophyta</taxon>
        <taxon>Spermatophyta</taxon>
        <taxon>Magnoliopsida</taxon>
        <taxon>Liliopsida</taxon>
        <taxon>Poales</taxon>
        <taxon>Poaceae</taxon>
        <taxon>BOP clade</taxon>
        <taxon>Oryzoideae</taxon>
        <taxon>Oryzeae</taxon>
        <taxon>Oryzinae</taxon>
        <taxon>Oryza</taxon>
        <taxon>Oryza sativa</taxon>
    </lineage>
</organism>
<reference evidence="4" key="5">
    <citation type="journal article" date="2007" name="Genome Res.">
        <title>Curated Genome Annotation of Oryza sativa ssp. japonica and Comparative Genome Analysis with Arabidopsis thaliana.</title>
        <authorList>
            <consortium name="The Rice Annotation Project (RAP)"/>
            <person name="Itoh T."/>
            <person name="Tanaka T."/>
            <person name="Barrero R.A."/>
            <person name="Yamasaki C."/>
            <person name="Fujii Y."/>
            <person name="Hilton P.B."/>
            <person name="Antonio B.A."/>
            <person name="Aono H."/>
            <person name="Apweiler R."/>
            <person name="Bruskiewich R."/>
            <person name="Bureau T."/>
            <person name="Burr F."/>
            <person name="Costa de Oliveira A."/>
            <person name="Fuks G."/>
            <person name="Habara T."/>
            <person name="Haberer G."/>
            <person name="Han B."/>
            <person name="Harada E."/>
            <person name="Hiraki A.T."/>
            <person name="Hirochika H."/>
            <person name="Hoen D."/>
            <person name="Hokari H."/>
            <person name="Hosokawa S."/>
            <person name="Hsing Y."/>
            <person name="Ikawa H."/>
            <person name="Ikeo K."/>
            <person name="Imanishi T."/>
            <person name="Ito Y."/>
            <person name="Jaiswal P."/>
            <person name="Kanno M."/>
            <person name="Kawahara Y."/>
            <person name="Kawamura T."/>
            <person name="Kawashima H."/>
            <person name="Khurana J.P."/>
            <person name="Kikuchi S."/>
            <person name="Komatsu S."/>
            <person name="Koyanagi K.O."/>
            <person name="Kubooka H."/>
            <person name="Lieberherr D."/>
            <person name="Lin Y.C."/>
            <person name="Lonsdale D."/>
            <person name="Matsumoto T."/>
            <person name="Matsuya A."/>
            <person name="McCombie W.R."/>
            <person name="Messing J."/>
            <person name="Miyao A."/>
            <person name="Mulder N."/>
            <person name="Nagamura Y."/>
            <person name="Nam J."/>
            <person name="Namiki N."/>
            <person name="Numa H."/>
            <person name="Nurimoto S."/>
            <person name="O'donovan C."/>
            <person name="Ohyanagi H."/>
            <person name="Okido T."/>
            <person name="Oota S."/>
            <person name="Osato N."/>
            <person name="Palmer L.E."/>
            <person name="Quetier F."/>
            <person name="Raghuvanshi S."/>
            <person name="Saichi N."/>
            <person name="Sakai H."/>
            <person name="Sakai Y."/>
            <person name="Sakata K."/>
            <person name="Sakurai T."/>
            <person name="Sato F."/>
            <person name="Sato Y."/>
            <person name="Schoof H."/>
            <person name="Seki M."/>
            <person name="Shibata M."/>
            <person name="Shimizu Y."/>
            <person name="Shinozaki K."/>
            <person name="Shinso Y."/>
            <person name="Singh N.K."/>
            <person name="Smith-White B."/>
            <person name="Takeda J."/>
            <person name="Tanino M."/>
            <person name="Tatusova T."/>
            <person name="Thongjuea S."/>
            <person name="Todokoro F."/>
            <person name="Tsugane M."/>
            <person name="Tyagi A.K."/>
            <person name="Vanavichit A."/>
            <person name="Wang A."/>
            <person name="Wing R.A."/>
            <person name="Yamaguchi K."/>
            <person name="Yamamoto M."/>
            <person name="Yamamoto N."/>
            <person name="Yu Y."/>
            <person name="Zhang H."/>
            <person name="Zhao Q."/>
            <person name="Higo K."/>
            <person name="Burr B."/>
            <person name="Gojobori T."/>
            <person name="Sasaki T."/>
        </authorList>
    </citation>
    <scope>NUCLEOTIDE SEQUENCE</scope>
</reference>
<feature type="region of interest" description="Disordered" evidence="1">
    <location>
        <begin position="1"/>
        <end position="38"/>
    </location>
</feature>
<dbReference type="KEGG" id="dosa:Os05g0364300"/>
<dbReference type="EMBL" id="AC135927">
    <property type="protein sequence ID" value="AAV32232.1"/>
    <property type="molecule type" value="Genomic_DNA"/>
</dbReference>
<gene>
    <name evidence="4" type="ordered locus">Os05g0364300</name>
    <name evidence="3" type="ORF">P0683B02.3</name>
    <name evidence="2" type="ORF">P0686B10.9</name>
</gene>
<evidence type="ECO:0000313" key="3">
    <source>
        <dbReference type="EMBL" id="AAV32232.1"/>
    </source>
</evidence>
<protein>
    <submittedName>
        <fullName evidence="4">Os05g0364300 protein</fullName>
    </submittedName>
</protein>
<evidence type="ECO:0000313" key="5">
    <source>
        <dbReference type="Proteomes" id="UP000000763"/>
    </source>
</evidence>
<name>Q688H8_ORYSJ</name>
<reference evidence="3" key="2">
    <citation type="submission" date="2004-10" db="EMBL/GenBank/DDBJ databases">
        <title>Oryza sativa PAC P0683B02 genomic sequence.</title>
        <authorList>
            <person name="Chow T.-Y."/>
            <person name="Hsing Y.-I.C."/>
            <person name="Chen C.-S."/>
            <person name="Chen H.-H."/>
            <person name="Liu S.-M."/>
            <person name="Chao Y.-T."/>
            <person name="Chang S.-J."/>
            <person name="Chen H.-C."/>
            <person name="Chen S.-K."/>
            <person name="Chen T.-R."/>
            <person name="Chen Y.-L."/>
            <person name="Cheng C.-H."/>
            <person name="Chung C.-I."/>
            <person name="Han S.-Y."/>
            <person name="Hsiao S.-H."/>
            <person name="Hsiung J.-N."/>
            <person name="Hsu C.-H."/>
            <person name="Huang J.-J."/>
            <person name="Kau P.-I."/>
            <person name="Lee M.-C."/>
            <person name="Leu H.-L."/>
            <person name="Li Y.-F."/>
            <person name="Lin S.-J."/>
            <person name="Lin Y.-C."/>
            <person name="Wu S.-W."/>
            <person name="Yu C.-Y."/>
            <person name="Yu S.-W."/>
            <person name="Wu H.-P."/>
            <person name="Shaw J.-F."/>
        </authorList>
    </citation>
    <scope>NUCLEOTIDE SEQUENCE</scope>
</reference>
<evidence type="ECO:0000313" key="2">
    <source>
        <dbReference type="EMBL" id="AAU10842.1"/>
    </source>
</evidence>
<sequence>MGGHRREGCHRHHGRSAREVRSPLGGAPREVVAGGSTL</sequence>
<reference evidence="4" key="9">
    <citation type="submission" date="2012-08" db="EMBL/GenBank/DDBJ databases">
        <title>The Second Rice Annotation Project Meeting (RAP2).</title>
        <authorList>
            <consortium name="The Rice Annotation Project (RAP)"/>
        </authorList>
    </citation>
    <scope>NUCLEOTIDE SEQUENCE</scope>
</reference>
<reference evidence="5" key="7">
    <citation type="journal article" date="2008" name="Nucleic Acids Res.">
        <title>The rice annotation project database (RAP-DB): 2008 update.</title>
        <authorList>
            <consortium name="The rice annotation project (RAP)"/>
        </authorList>
    </citation>
    <scope>GENOME REANNOTATION</scope>
    <source>
        <strain evidence="5">cv. Nipponbare</strain>
    </source>
</reference>
<dbReference type="Proteomes" id="UP000000763">
    <property type="component" value="Chromosome 5"/>
</dbReference>
<evidence type="ECO:0000313" key="4">
    <source>
        <dbReference type="EMBL" id="BAH93114.1"/>
    </source>
</evidence>
<reference evidence="4" key="4">
    <citation type="journal article" date="2006" name="Nucleic Acids Res.">
        <title>The Rice Annotation Project Database (RAP-DB): hub for Oryza sativa ssp. japonica genome information.</title>
        <authorList>
            <person name="Ohyanagi H."/>
            <person name="Tanaka T."/>
            <person name="Sakai H."/>
            <person name="Shigemoto Y."/>
            <person name="Yamaguchi K."/>
            <person name="Habara T."/>
            <person name="Fujii Y."/>
            <person name="Antonio B.A."/>
            <person name="Nagamura Y."/>
            <person name="Imanishi T."/>
            <person name="Ikeo K."/>
            <person name="Itoh T."/>
            <person name="Gojobori T."/>
            <person name="Sasaki T."/>
        </authorList>
    </citation>
    <scope>NUCLEOTIDE SEQUENCE</scope>
</reference>
<reference evidence="4" key="8">
    <citation type="submission" date="2012-08" db="EMBL/GenBank/DDBJ databases">
        <title>Oryza sativa nipponbare(GA3) genomic DNA, chromosome 5.</title>
        <authorList>
            <consortium name="IRGSP(International Rice Genome Sequencing Project)"/>
        </authorList>
    </citation>
    <scope>NUCLEOTIDE SEQUENCE</scope>
</reference>
<dbReference type="EMBL" id="AC135928">
    <property type="protein sequence ID" value="AAU10842.1"/>
    <property type="molecule type" value="Genomic_DNA"/>
</dbReference>
<reference evidence="4" key="6">
    <citation type="journal article" date="2008" name="Nucleic Acids Res.">
        <title>The Rice Annotation Project Database (RAP-DB): 2008 update.</title>
        <authorList>
            <consortium name="The Rice Annotation Project (RAP)"/>
            <person name="Tanaka T."/>
            <person name="Antonio B.A."/>
            <person name="Kikuchi S."/>
            <person name="Matsumoto T."/>
            <person name="Nagamura Y."/>
            <person name="Numa H."/>
            <person name="Sakai H."/>
            <person name="Wu J."/>
            <person name="Itoh T."/>
            <person name="Sasaki T."/>
            <person name="Aono R."/>
            <person name="Fujii Y."/>
            <person name="Habara T."/>
            <person name="Harada E."/>
            <person name="Kanno M."/>
            <person name="Kawahara Y."/>
            <person name="Kawashima H."/>
            <person name="Kubooka H."/>
            <person name="Matsuya A."/>
            <person name="Nakaoka H."/>
            <person name="Saichi N."/>
            <person name="Sanbonmatsu R."/>
            <person name="Sato Y."/>
            <person name="Shinso Y."/>
            <person name="Suzuki M."/>
            <person name="Takeda J."/>
            <person name="Tanino M."/>
            <person name="Todokoro F."/>
            <person name="Yamaguchi K."/>
            <person name="Yamamoto N."/>
            <person name="Yamasaki C."/>
            <person name="Imanishi T."/>
            <person name="Okido T."/>
            <person name="Tada M."/>
            <person name="Ikeo K."/>
            <person name="Tateno Y."/>
            <person name="Gojobori T."/>
            <person name="Lin Y.C."/>
            <person name="Wei F.J."/>
            <person name="Hsing Y.I."/>
            <person name="Zhao Q."/>
            <person name="Han B."/>
            <person name="Kramer M.R."/>
            <person name="McCombie R.W."/>
            <person name="Lonsdale D."/>
            <person name="O'Donovan C.C."/>
            <person name="Whitfield E.J."/>
            <person name="Apweiler R."/>
            <person name="Koyanagi K.O."/>
            <person name="Khurana J.P."/>
            <person name="Raghuvanshi S."/>
            <person name="Singh N.K."/>
            <person name="Tyagi A.K."/>
            <person name="Haberer G."/>
            <person name="Fujisawa M."/>
            <person name="Hosokawa S."/>
            <person name="Ito Y."/>
            <person name="Ikawa H."/>
            <person name="Shibata M."/>
            <person name="Yamamoto M."/>
            <person name="Bruskiewich R.M."/>
            <person name="Hoen D.R."/>
            <person name="Bureau TE."/>
            <person name="Namiki N."/>
            <person name="Ohyanagi H."/>
            <person name="Sakai Y."/>
            <person name="Nobushima S."/>
            <person name="Sakata K."/>
            <person name="Barrero R.A."/>
            <person name="Sato Y."/>
            <person name="Souvorov A."/>
            <person name="Smith-White B."/>
            <person name="Tatusova T."/>
            <person name="An S."/>
            <person name="An G."/>
            <person name="OOta S."/>
            <person name="Fuks G."/>
            <person name="Messing J."/>
            <person name="Christie K.R."/>
            <person name="Lieberherr D."/>
            <person name="Kim H."/>
            <person name="Zuccolo A."/>
            <person name="Wing R.A."/>
            <person name="Nobuta K."/>
            <person name="Green P.J."/>
            <person name="Lu C."/>
            <person name="Meyers BC."/>
            <person name="Chaparro C."/>
            <person name="Piegu B."/>
            <person name="Panaud O."/>
            <person name="Echeverria M."/>
        </authorList>
    </citation>
    <scope>NUCLEOTIDE SEQUENCE</scope>
</reference>
<dbReference type="EMBL" id="AP008211">
    <property type="protein sequence ID" value="BAH93114.1"/>
    <property type="molecule type" value="Genomic_DNA"/>
</dbReference>